<keyword evidence="4 5" id="KW-0472">Membrane</keyword>
<dbReference type="OrthoDB" id="410315at2759"/>
<feature type="transmembrane region" description="Helical" evidence="5">
    <location>
        <begin position="307"/>
        <end position="325"/>
    </location>
</feature>
<dbReference type="InterPro" id="IPR036719">
    <property type="entry name" value="Neuro-gated_channel_TM_sf"/>
</dbReference>
<keyword evidence="2 5" id="KW-0812">Transmembrane</keyword>
<keyword evidence="5" id="KW-0407">Ion channel</keyword>
<dbReference type="FunFam" id="2.70.170.10:FF:000030">
    <property type="entry name" value="AcetylCholine Receptor"/>
    <property type="match status" value="1"/>
</dbReference>
<dbReference type="AlphaFoldDB" id="A0A0B2VT42"/>
<feature type="transmembrane region" description="Helical" evidence="5">
    <location>
        <begin position="337"/>
        <end position="361"/>
    </location>
</feature>
<comment type="subcellular location">
    <subcellularLocation>
        <location evidence="1">Membrane</location>
        <topology evidence="1">Multi-pass membrane protein</topology>
    </subcellularLocation>
</comment>
<accession>A0A0B2VT42</accession>
<dbReference type="Pfam" id="PF02931">
    <property type="entry name" value="Neur_chan_LBD"/>
    <property type="match status" value="1"/>
</dbReference>
<feature type="signal peptide" evidence="5">
    <location>
        <begin position="1"/>
        <end position="18"/>
    </location>
</feature>
<feature type="chain" id="PRO_5022247812" evidence="5">
    <location>
        <begin position="19"/>
        <end position="884"/>
    </location>
</feature>
<dbReference type="SUPFAM" id="SSF63712">
    <property type="entry name" value="Nicotinic receptor ligand binding domain-like"/>
    <property type="match status" value="1"/>
</dbReference>
<dbReference type="InterPro" id="IPR018000">
    <property type="entry name" value="Neurotransmitter_ion_chnl_CS"/>
</dbReference>
<evidence type="ECO:0000256" key="4">
    <source>
        <dbReference type="ARBA" id="ARBA00023136"/>
    </source>
</evidence>
<dbReference type="STRING" id="6265.A0A0B2VT42"/>
<sequence>MAPLILPLLVMLFMTALANSNLSSTSVKSVWDLVAGPNKTISDAISRSGGLADDIPDQYLLHDFLMSNYNRKLPPKTKKNEIIRVALSIELYQIIDVNEPRQYLLINAWIIERWKDHLLVWDPSKFGNITEILLPYDSVWRPDTTLYNSLEMDDAASKRLLNVKLTASREAALVEMLYPAIYKFSCMLDLRFFPFDTQKCEMTFGSWTHDNKGIDYTHFGVNNSAIGFHHLLENEEWRMLGSNARREEVKFQCCENNYTLLIYTLHLQRKPLFYLINLIMPTSVITLIAIIGFFSSPTVNDIREEKISLGITTLLSMSILILMVSDKMPSTSSFIPLIGWFYLSMIMLISSGTLAASLIIYTQKKGAIGKRPPENWMHFYKWLGTLIRLQMPIAMKRMYKARIKNLAKRQKFSPWRQFGRNKGRQDALHAKKQAMPEPILLTLAKRQKFSPWRQFGRNKGRQDALHAKKQAMPEPILLTLAKRQKFSPWRQFGRNKGRQDALHAKKQAMPEPILLTLAKRQKFSPWRQFGRNKGRQDALHAKKQAMPEPILLTLAKRQKFSPWRQFGRNKGRQDALHAKKQAMPEPILLTLAKRQKFSPWRQFGRNKGRQDALHAKKQAMPEPILLTLAKRQKFSPWRQFGRNKGRQDALHAKKQAMPEPILLTLAKRQKFSPWRQFGRNKGRQDALHAKKQAMPEPILLTLAKRQKFSPWRQFGRNKGRQDALHAKKQAMPEPILLTVSKSPDRAPIPITTDDSGEEEVKLIDADEDALQVPDFDICNMLTPKRALQFTTLPQAEVTSIRRRRSMTRRNVGMVRTGTTVRRNVDANVNNKVKLAEIEYDWIAAVIERCCFIVFLILFLFMSFGINGIGLIYWYDARDHIVRKK</sequence>
<keyword evidence="8" id="KW-0675">Receptor</keyword>
<dbReference type="InterPro" id="IPR036734">
    <property type="entry name" value="Neur_chan_lig-bd_sf"/>
</dbReference>
<gene>
    <name evidence="8" type="primary">des-2</name>
    <name evidence="8" type="ORF">Tcan_15426</name>
</gene>
<dbReference type="InterPro" id="IPR038050">
    <property type="entry name" value="Neuro_actylchol_rec"/>
</dbReference>
<dbReference type="InterPro" id="IPR006201">
    <property type="entry name" value="Neur_channel"/>
</dbReference>
<keyword evidence="5" id="KW-0732">Signal</keyword>
<dbReference type="InterPro" id="IPR006202">
    <property type="entry name" value="Neur_chan_lig-bd"/>
</dbReference>
<dbReference type="GO" id="GO:0005230">
    <property type="term" value="F:extracellular ligand-gated monoatomic ion channel activity"/>
    <property type="evidence" value="ECO:0007669"/>
    <property type="project" value="InterPro"/>
</dbReference>
<keyword evidence="5" id="KW-0406">Ion transport</keyword>
<name>A0A0B2VT42_TOXCA</name>
<reference evidence="8 9" key="1">
    <citation type="submission" date="2014-11" db="EMBL/GenBank/DDBJ databases">
        <title>Genetic blueprint of the zoonotic pathogen Toxocara canis.</title>
        <authorList>
            <person name="Zhu X.-Q."/>
            <person name="Korhonen P.K."/>
            <person name="Cai H."/>
            <person name="Young N.D."/>
            <person name="Nejsum P."/>
            <person name="von Samson-Himmelstjerna G."/>
            <person name="Boag P.R."/>
            <person name="Tan P."/>
            <person name="Li Q."/>
            <person name="Min J."/>
            <person name="Yang Y."/>
            <person name="Wang X."/>
            <person name="Fang X."/>
            <person name="Hall R.S."/>
            <person name="Hofmann A."/>
            <person name="Sternberg P.W."/>
            <person name="Jex A.R."/>
            <person name="Gasser R.B."/>
        </authorList>
    </citation>
    <scope>NUCLEOTIDE SEQUENCE [LARGE SCALE GENOMIC DNA]</scope>
    <source>
        <strain evidence="8">PN_DK_2014</strain>
    </source>
</reference>
<dbReference type="PRINTS" id="PR00252">
    <property type="entry name" value="NRIONCHANNEL"/>
</dbReference>
<feature type="transmembrane region" description="Helical" evidence="5">
    <location>
        <begin position="851"/>
        <end position="874"/>
    </location>
</feature>
<dbReference type="PROSITE" id="PS00236">
    <property type="entry name" value="NEUROTR_ION_CHANNEL"/>
    <property type="match status" value="1"/>
</dbReference>
<feature type="domain" description="Neurotransmitter-gated ion-channel transmembrane" evidence="7">
    <location>
        <begin position="278"/>
        <end position="411"/>
    </location>
</feature>
<dbReference type="GO" id="GO:0016020">
    <property type="term" value="C:membrane"/>
    <property type="evidence" value="ECO:0007669"/>
    <property type="project" value="UniProtKB-SubCell"/>
</dbReference>
<proteinExistence type="inferred from homology"/>
<dbReference type="GO" id="GO:0004888">
    <property type="term" value="F:transmembrane signaling receptor activity"/>
    <property type="evidence" value="ECO:0007669"/>
    <property type="project" value="InterPro"/>
</dbReference>
<dbReference type="CDD" id="cd18997">
    <property type="entry name" value="LGIC_ECD_nAChR"/>
    <property type="match status" value="1"/>
</dbReference>
<keyword evidence="3 5" id="KW-1133">Transmembrane helix</keyword>
<dbReference type="Proteomes" id="UP000031036">
    <property type="component" value="Unassembled WGS sequence"/>
</dbReference>
<dbReference type="InterPro" id="IPR006029">
    <property type="entry name" value="Neurotrans-gated_channel_TM"/>
</dbReference>
<comment type="similarity">
    <text evidence="5">Belongs to the ligand-gated ion channel (TC 1.A.9) family.</text>
</comment>
<dbReference type="PANTHER" id="PTHR18945">
    <property type="entry name" value="NEUROTRANSMITTER GATED ION CHANNEL"/>
    <property type="match status" value="1"/>
</dbReference>
<keyword evidence="5" id="KW-0813">Transport</keyword>
<evidence type="ECO:0000256" key="2">
    <source>
        <dbReference type="ARBA" id="ARBA00022692"/>
    </source>
</evidence>
<evidence type="ECO:0000256" key="5">
    <source>
        <dbReference type="RuleBase" id="RU000687"/>
    </source>
</evidence>
<organism evidence="8 9">
    <name type="scientific">Toxocara canis</name>
    <name type="common">Canine roundworm</name>
    <dbReference type="NCBI Taxonomy" id="6265"/>
    <lineage>
        <taxon>Eukaryota</taxon>
        <taxon>Metazoa</taxon>
        <taxon>Ecdysozoa</taxon>
        <taxon>Nematoda</taxon>
        <taxon>Chromadorea</taxon>
        <taxon>Rhabditida</taxon>
        <taxon>Spirurina</taxon>
        <taxon>Ascaridomorpha</taxon>
        <taxon>Ascaridoidea</taxon>
        <taxon>Toxocaridae</taxon>
        <taxon>Toxocara</taxon>
    </lineage>
</organism>
<dbReference type="FunFam" id="1.20.58.390:FF:000049">
    <property type="entry name" value="AcetylCholine Receptor"/>
    <property type="match status" value="1"/>
</dbReference>
<evidence type="ECO:0000259" key="7">
    <source>
        <dbReference type="Pfam" id="PF02932"/>
    </source>
</evidence>
<evidence type="ECO:0000259" key="6">
    <source>
        <dbReference type="Pfam" id="PF02931"/>
    </source>
</evidence>
<dbReference type="Gene3D" id="2.70.170.10">
    <property type="entry name" value="Neurotransmitter-gated ion-channel ligand-binding domain"/>
    <property type="match status" value="1"/>
</dbReference>
<keyword evidence="9" id="KW-1185">Reference proteome</keyword>
<evidence type="ECO:0000313" key="9">
    <source>
        <dbReference type="Proteomes" id="UP000031036"/>
    </source>
</evidence>
<dbReference type="SUPFAM" id="SSF90112">
    <property type="entry name" value="Neurotransmitter-gated ion-channel transmembrane pore"/>
    <property type="match status" value="1"/>
</dbReference>
<dbReference type="EMBL" id="JPKZ01000896">
    <property type="protein sequence ID" value="KHN84848.1"/>
    <property type="molecule type" value="Genomic_DNA"/>
</dbReference>
<feature type="transmembrane region" description="Helical" evidence="5">
    <location>
        <begin position="272"/>
        <end position="295"/>
    </location>
</feature>
<dbReference type="Gene3D" id="1.20.58.390">
    <property type="entry name" value="Neurotransmitter-gated ion-channel transmembrane domain"/>
    <property type="match status" value="1"/>
</dbReference>
<protein>
    <submittedName>
        <fullName evidence="8">Acetylcholine receptor subunit alpha-type des-2</fullName>
    </submittedName>
</protein>
<evidence type="ECO:0000313" key="8">
    <source>
        <dbReference type="EMBL" id="KHN84848.1"/>
    </source>
</evidence>
<dbReference type="Pfam" id="PF02932">
    <property type="entry name" value="Neur_chan_memb"/>
    <property type="match status" value="1"/>
</dbReference>
<feature type="domain" description="Neurotransmitter-gated ion-channel ligand-binding" evidence="6">
    <location>
        <begin position="61"/>
        <end position="271"/>
    </location>
</feature>
<dbReference type="CDD" id="cd19051">
    <property type="entry name" value="LGIC_TM_cation"/>
    <property type="match status" value="1"/>
</dbReference>
<comment type="caution">
    <text evidence="8">The sequence shown here is derived from an EMBL/GenBank/DDBJ whole genome shotgun (WGS) entry which is preliminary data.</text>
</comment>
<evidence type="ECO:0000256" key="1">
    <source>
        <dbReference type="ARBA" id="ARBA00004141"/>
    </source>
</evidence>
<evidence type="ECO:0000256" key="3">
    <source>
        <dbReference type="ARBA" id="ARBA00022989"/>
    </source>
</evidence>